<dbReference type="EMBL" id="JANUAE010000003">
    <property type="protein sequence ID" value="MCS3709324.1"/>
    <property type="molecule type" value="Genomic_DNA"/>
</dbReference>
<evidence type="ECO:0000256" key="1">
    <source>
        <dbReference type="SAM" id="MobiDB-lite"/>
    </source>
</evidence>
<evidence type="ECO:0000313" key="2">
    <source>
        <dbReference type="EMBL" id="MCS3709324.1"/>
    </source>
</evidence>
<gene>
    <name evidence="3" type="ORF">GGP45_002345</name>
    <name evidence="2" type="ORF">GGP61_000927</name>
</gene>
<feature type="region of interest" description="Disordered" evidence="1">
    <location>
        <begin position="39"/>
        <end position="62"/>
    </location>
</feature>
<name>A0A9X3A8W9_9BACT</name>
<dbReference type="EMBL" id="JANUBL010000003">
    <property type="protein sequence ID" value="MCS4121992.1"/>
    <property type="molecule type" value="Genomic_DNA"/>
</dbReference>
<dbReference type="AlphaFoldDB" id="A0A9X3A8W9"/>
<accession>A0A9X3A8W9</accession>
<evidence type="ECO:0000313" key="3">
    <source>
        <dbReference type="EMBL" id="MCS4121992.1"/>
    </source>
</evidence>
<feature type="compositionally biased region" description="Basic and acidic residues" evidence="1">
    <location>
        <begin position="46"/>
        <end position="61"/>
    </location>
</feature>
<evidence type="ECO:0000313" key="4">
    <source>
        <dbReference type="Proteomes" id="UP001155144"/>
    </source>
</evidence>
<dbReference type="Proteomes" id="UP001155144">
    <property type="component" value="Unassembled WGS sequence"/>
</dbReference>
<protein>
    <submittedName>
        <fullName evidence="3">Uncharacterized protein</fullName>
    </submittedName>
</protein>
<comment type="caution">
    <text evidence="3">The sequence shown here is derived from an EMBL/GenBank/DDBJ whole genome shotgun (WGS) entry which is preliminary data.</text>
</comment>
<reference evidence="3" key="1">
    <citation type="submission" date="2022-08" db="EMBL/GenBank/DDBJ databases">
        <title>Genomic Encyclopedia of Type Strains, Phase V (KMG-V): Genome sequencing to study the core and pangenomes of soil and plant-associated prokaryotes.</title>
        <authorList>
            <person name="Whitman W."/>
        </authorList>
    </citation>
    <scope>NUCLEOTIDE SEQUENCE</scope>
    <source>
        <strain evidence="3">SP3026</strain>
        <strain evidence="2">SP3049</strain>
    </source>
</reference>
<organism evidence="3 4">
    <name type="scientific">Salinibacter ruber</name>
    <dbReference type="NCBI Taxonomy" id="146919"/>
    <lineage>
        <taxon>Bacteria</taxon>
        <taxon>Pseudomonadati</taxon>
        <taxon>Rhodothermota</taxon>
        <taxon>Rhodothermia</taxon>
        <taxon>Rhodothermales</taxon>
        <taxon>Salinibacteraceae</taxon>
        <taxon>Salinibacter</taxon>
    </lineage>
</organism>
<sequence>MNTLRNSADWRHCRSGPCMSYGNTYYRYAFTSKTAIRPYSRKSVTHSREPGRSRPQTERPKLSFGVGFDPVLRLRAFPIERNSLGDSPRNLPRNGPILPTPRQFRRFLSYQDLESETHFQGSRDGFGAGSRSLGQGLLHRHACPLTTWEVIFVCYQQLRDDDFKTGPLPSVERTGSHSLRWPYRLVSEFLPRSCSEASLFVAMAGFGKDWFGLSQSSRASGRRPSEAGHFYMRMVRYRTFCRRTAASASEAVLDSGDVCWPIGARGSGGWGLAGRSGR</sequence>
<dbReference type="Proteomes" id="UP001155057">
    <property type="component" value="Unassembled WGS sequence"/>
</dbReference>
<proteinExistence type="predicted"/>